<proteinExistence type="predicted"/>
<evidence type="ECO:0000256" key="1">
    <source>
        <dbReference type="SAM" id="Phobius"/>
    </source>
</evidence>
<keyword evidence="1" id="KW-1133">Transmembrane helix</keyword>
<dbReference type="InterPro" id="IPR043130">
    <property type="entry name" value="CDP-OH_PTrfase_TM_dom"/>
</dbReference>
<gene>
    <name evidence="2" type="ORF">RRG08_001109</name>
</gene>
<accession>A0AAE1AVZ0</accession>
<organism evidence="2 3">
    <name type="scientific">Elysia crispata</name>
    <name type="common">lettuce slug</name>
    <dbReference type="NCBI Taxonomy" id="231223"/>
    <lineage>
        <taxon>Eukaryota</taxon>
        <taxon>Metazoa</taxon>
        <taxon>Spiralia</taxon>
        <taxon>Lophotrochozoa</taxon>
        <taxon>Mollusca</taxon>
        <taxon>Gastropoda</taxon>
        <taxon>Heterobranchia</taxon>
        <taxon>Euthyneura</taxon>
        <taxon>Panpulmonata</taxon>
        <taxon>Sacoglossa</taxon>
        <taxon>Placobranchoidea</taxon>
        <taxon>Plakobranchidae</taxon>
        <taxon>Elysia</taxon>
    </lineage>
</organism>
<keyword evidence="1" id="KW-0472">Membrane</keyword>
<dbReference type="Gene3D" id="1.20.120.1760">
    <property type="match status" value="1"/>
</dbReference>
<feature type="transmembrane region" description="Helical" evidence="1">
    <location>
        <begin position="332"/>
        <end position="351"/>
    </location>
</feature>
<evidence type="ECO:0000313" key="3">
    <source>
        <dbReference type="Proteomes" id="UP001283361"/>
    </source>
</evidence>
<feature type="transmembrane region" description="Helical" evidence="1">
    <location>
        <begin position="418"/>
        <end position="438"/>
    </location>
</feature>
<dbReference type="EMBL" id="JAWDGP010001087">
    <property type="protein sequence ID" value="KAK3794963.1"/>
    <property type="molecule type" value="Genomic_DNA"/>
</dbReference>
<reference evidence="2" key="1">
    <citation type="journal article" date="2023" name="G3 (Bethesda)">
        <title>A reference genome for the long-term kleptoplast-retaining sea slug Elysia crispata morphotype clarki.</title>
        <authorList>
            <person name="Eastman K.E."/>
            <person name="Pendleton A.L."/>
            <person name="Shaikh M.A."/>
            <person name="Suttiyut T."/>
            <person name="Ogas R."/>
            <person name="Tomko P."/>
            <person name="Gavelis G."/>
            <person name="Widhalm J.R."/>
            <person name="Wisecaver J.H."/>
        </authorList>
    </citation>
    <scope>NUCLEOTIDE SEQUENCE</scope>
    <source>
        <strain evidence="2">ECLA1</strain>
    </source>
</reference>
<dbReference type="Proteomes" id="UP001283361">
    <property type="component" value="Unassembled WGS sequence"/>
</dbReference>
<keyword evidence="1" id="KW-0812">Transmembrane</keyword>
<dbReference type="AlphaFoldDB" id="A0AAE1AVZ0"/>
<feature type="transmembrane region" description="Helical" evidence="1">
    <location>
        <begin position="78"/>
        <end position="99"/>
    </location>
</feature>
<name>A0AAE1AVZ0_9GAST</name>
<comment type="caution">
    <text evidence="2">The sequence shown here is derived from an EMBL/GenBank/DDBJ whole genome shotgun (WGS) entry which is preliminary data.</text>
</comment>
<evidence type="ECO:0000313" key="2">
    <source>
        <dbReference type="EMBL" id="KAK3794963.1"/>
    </source>
</evidence>
<keyword evidence="3" id="KW-1185">Reference proteome</keyword>
<evidence type="ECO:0008006" key="4">
    <source>
        <dbReference type="Google" id="ProtNLM"/>
    </source>
</evidence>
<protein>
    <recommendedName>
        <fullName evidence="4">Ceramide phosphoethanolamine synthase</fullName>
    </recommendedName>
</protein>
<feature type="transmembrane region" description="Helical" evidence="1">
    <location>
        <begin position="226"/>
        <end position="249"/>
    </location>
</feature>
<sequence length="447" mass="49752">MYRVPWRSVLNEFPCPQLVNTLSYRTPPTGCLRRACCCCCYCEFPSTSASSSPTSPSSPTKMAFLGLSVFRDAKSTCMFVGLVLITYYLIMDIILFMRFRTVDIVEDSKPGPPDEVYSPFTHLSVKALMNDHTSQYVISPSAEYFDMITHFSTVFSFITPNVISFTHLFLGLVSGKFVASEHLHDRRVGVLIFQVRTWLDAFDGVVYRSQSNTHLQFQSVRNTTGYYVDTTCDALGGVFLCFGILFYLWKRFDPYKAGSGGSAGESLLPVWGSGGGVGKSGVNGCGGVSGGKDVLKSKSGVSDSLVITTKSGVSTNGHGGNGRGDTYFSKKYIFWKVFCFGLALAAAGKLWDITVGDFKDVLQVPMKDAKTSMLQFELCHSSTTVFLLYMWRLFEGQALLQYVLIPIMIDKIWEFLNATQYILLFIILSLYVISLLYIRHMRTMLGL</sequence>